<accession>A0A246K1R3</accession>
<dbReference type="Proteomes" id="UP000197361">
    <property type="component" value="Unassembled WGS sequence"/>
</dbReference>
<proteinExistence type="predicted"/>
<name>A0A246K1R3_9SPHN</name>
<gene>
    <name evidence="1" type="ORF">CDQ92_04775</name>
</gene>
<organism evidence="1 2">
    <name type="scientific">Sphingopyxis bauzanensis</name>
    <dbReference type="NCBI Taxonomy" id="651663"/>
    <lineage>
        <taxon>Bacteria</taxon>
        <taxon>Pseudomonadati</taxon>
        <taxon>Pseudomonadota</taxon>
        <taxon>Alphaproteobacteria</taxon>
        <taxon>Sphingomonadales</taxon>
        <taxon>Sphingomonadaceae</taxon>
        <taxon>Sphingopyxis</taxon>
    </lineage>
</organism>
<sequence length="136" mass="14596">MTESYEPPSDFLKGVINECVPLGGSSFGQANRVRLIEMTSDANVANRDWATFLLAQADFDDDVVRGALRTAADDSDSVVRAEAILGLTNRSAPEALSLVQRELAGEVASIPIMEAAEELADPRLIEAVRVFAEGDD</sequence>
<dbReference type="OrthoDB" id="7193445at2"/>
<dbReference type="InterPro" id="IPR016024">
    <property type="entry name" value="ARM-type_fold"/>
</dbReference>
<dbReference type="InterPro" id="IPR011989">
    <property type="entry name" value="ARM-like"/>
</dbReference>
<dbReference type="RefSeq" id="WP_088440185.1">
    <property type="nucleotide sequence ID" value="NZ_BMMC01000001.1"/>
</dbReference>
<dbReference type="GO" id="GO:0016829">
    <property type="term" value="F:lyase activity"/>
    <property type="evidence" value="ECO:0007669"/>
    <property type="project" value="UniProtKB-KW"/>
</dbReference>
<keyword evidence="1" id="KW-0456">Lyase</keyword>
<dbReference type="Gene3D" id="1.25.10.10">
    <property type="entry name" value="Leucine-rich Repeat Variant"/>
    <property type="match status" value="1"/>
</dbReference>
<evidence type="ECO:0000313" key="1">
    <source>
        <dbReference type="EMBL" id="OWQ99442.1"/>
    </source>
</evidence>
<keyword evidence="2" id="KW-1185">Reference proteome</keyword>
<reference evidence="1 2" key="1">
    <citation type="journal article" date="2010" name="Int. J. Syst. Evol. Microbiol.">
        <title>Sphingopyxis bauzanensis sp. nov., a psychrophilic bacterium isolated from soil.</title>
        <authorList>
            <person name="Zhang D.C."/>
            <person name="Liu H.C."/>
            <person name="Xin Y.H."/>
            <person name="Zhou Y.G."/>
            <person name="Schinner F."/>
            <person name="Margesin R."/>
        </authorList>
    </citation>
    <scope>NUCLEOTIDE SEQUENCE [LARGE SCALE GENOMIC DNA]</scope>
    <source>
        <strain evidence="1 2">DSM 22271</strain>
    </source>
</reference>
<dbReference type="SUPFAM" id="SSF48371">
    <property type="entry name" value="ARM repeat"/>
    <property type="match status" value="1"/>
</dbReference>
<protein>
    <submittedName>
        <fullName evidence="1">Lyase</fullName>
    </submittedName>
</protein>
<evidence type="ECO:0000313" key="2">
    <source>
        <dbReference type="Proteomes" id="UP000197361"/>
    </source>
</evidence>
<dbReference type="EMBL" id="NISK01000001">
    <property type="protein sequence ID" value="OWQ99442.1"/>
    <property type="molecule type" value="Genomic_DNA"/>
</dbReference>
<dbReference type="AlphaFoldDB" id="A0A246K1R3"/>
<comment type="caution">
    <text evidence="1">The sequence shown here is derived from an EMBL/GenBank/DDBJ whole genome shotgun (WGS) entry which is preliminary data.</text>
</comment>